<dbReference type="EMBL" id="MASU01000015">
    <property type="protein sequence ID" value="PXY21559.1"/>
    <property type="molecule type" value="Genomic_DNA"/>
</dbReference>
<dbReference type="PRINTS" id="PR00412">
    <property type="entry name" value="EPOXHYDRLASE"/>
</dbReference>
<accession>A0A318LIT4</accession>
<feature type="domain" description="AB hydrolase-1" evidence="1">
    <location>
        <begin position="38"/>
        <end position="273"/>
    </location>
</feature>
<dbReference type="RefSeq" id="WP_110342990.1">
    <property type="nucleotide sequence ID" value="NZ_JBHVKT010000007.1"/>
</dbReference>
<dbReference type="Pfam" id="PF00561">
    <property type="entry name" value="Abhydrolase_1"/>
    <property type="match status" value="1"/>
</dbReference>
<dbReference type="PRINTS" id="PR00111">
    <property type="entry name" value="ABHYDROLASE"/>
</dbReference>
<organism evidence="2 3">
    <name type="scientific">Prauserella flavalba</name>
    <dbReference type="NCBI Taxonomy" id="1477506"/>
    <lineage>
        <taxon>Bacteria</taxon>
        <taxon>Bacillati</taxon>
        <taxon>Actinomycetota</taxon>
        <taxon>Actinomycetes</taxon>
        <taxon>Pseudonocardiales</taxon>
        <taxon>Pseudonocardiaceae</taxon>
        <taxon>Prauserella</taxon>
    </lineage>
</organism>
<evidence type="ECO:0000313" key="2">
    <source>
        <dbReference type="EMBL" id="PXY21559.1"/>
    </source>
</evidence>
<dbReference type="Proteomes" id="UP000247892">
    <property type="component" value="Unassembled WGS sequence"/>
</dbReference>
<keyword evidence="2" id="KW-0378">Hydrolase</keyword>
<name>A0A318LIT4_9PSEU</name>
<dbReference type="Gene3D" id="3.40.50.1820">
    <property type="entry name" value="alpha/beta hydrolase"/>
    <property type="match status" value="1"/>
</dbReference>
<dbReference type="AlphaFoldDB" id="A0A318LIT4"/>
<comment type="caution">
    <text evidence="2">The sequence shown here is derived from an EMBL/GenBank/DDBJ whole genome shotgun (WGS) entry which is preliminary data.</text>
</comment>
<dbReference type="GO" id="GO:0016020">
    <property type="term" value="C:membrane"/>
    <property type="evidence" value="ECO:0007669"/>
    <property type="project" value="TreeGrafter"/>
</dbReference>
<evidence type="ECO:0000313" key="3">
    <source>
        <dbReference type="Proteomes" id="UP000247892"/>
    </source>
</evidence>
<keyword evidence="3" id="KW-1185">Reference proteome</keyword>
<dbReference type="InterPro" id="IPR000073">
    <property type="entry name" value="AB_hydrolase_1"/>
</dbReference>
<gene>
    <name evidence="2" type="ORF">BA062_32140</name>
</gene>
<dbReference type="OrthoDB" id="9808398at2"/>
<dbReference type="GO" id="GO:0016787">
    <property type="term" value="F:hydrolase activity"/>
    <property type="evidence" value="ECO:0007669"/>
    <property type="project" value="UniProtKB-KW"/>
</dbReference>
<reference evidence="2 3" key="1">
    <citation type="submission" date="2016-07" db="EMBL/GenBank/DDBJ databases">
        <title>Draft genome sequence of Prauserella sp. YIM 121212, isolated from alkaline soil.</title>
        <authorList>
            <person name="Ruckert C."/>
            <person name="Albersmeier A."/>
            <person name="Jiang C.-L."/>
            <person name="Jiang Y."/>
            <person name="Kalinowski J."/>
            <person name="Schneider O."/>
            <person name="Winkler A."/>
            <person name="Zotchev S.B."/>
        </authorList>
    </citation>
    <scope>NUCLEOTIDE SEQUENCE [LARGE SCALE GENOMIC DNA]</scope>
    <source>
        <strain evidence="2 3">YIM 121212</strain>
    </source>
</reference>
<dbReference type="PANTHER" id="PTHR43798:SF33">
    <property type="entry name" value="HYDROLASE, PUTATIVE (AFU_ORTHOLOGUE AFUA_2G14860)-RELATED"/>
    <property type="match status" value="1"/>
</dbReference>
<sequence length="287" mass="32279">MAHESVWTDLRGVAFSQRWVDAGGVRTRVLEAGSADKPALIFIHGTGGHAEAYVRNLGPHAEHFHTYAIDMVGHGFTDKPDQSYDFADYVDHLLAFLDAEGIEKTSISGESMGAGIAAWFALTHPGRVDKIVLNTGAALRLADDVVQRFARLSMDAVRNATPDSVRKRLEWLVHDPADVYDDLVATRLAIYRDPEYVARMTNILKRHTDPDGQDRNCLEQHHWEKIPCPVLVLWTDHDPSAPPEQGRQVADWIPDSRFALMTDAGHWPQFEDPETFNRIHLDFLLGR</sequence>
<evidence type="ECO:0000259" key="1">
    <source>
        <dbReference type="Pfam" id="PF00561"/>
    </source>
</evidence>
<dbReference type="PANTHER" id="PTHR43798">
    <property type="entry name" value="MONOACYLGLYCEROL LIPASE"/>
    <property type="match status" value="1"/>
</dbReference>
<proteinExistence type="predicted"/>
<dbReference type="SUPFAM" id="SSF53474">
    <property type="entry name" value="alpha/beta-Hydrolases"/>
    <property type="match status" value="1"/>
</dbReference>
<dbReference type="InterPro" id="IPR050266">
    <property type="entry name" value="AB_hydrolase_sf"/>
</dbReference>
<protein>
    <submittedName>
        <fullName evidence="2">2-hydroxy-6-ketonona-2,4-dienedioic acid hydrolase</fullName>
    </submittedName>
</protein>
<dbReference type="InterPro" id="IPR000639">
    <property type="entry name" value="Epox_hydrolase-like"/>
</dbReference>
<dbReference type="InterPro" id="IPR029058">
    <property type="entry name" value="AB_hydrolase_fold"/>
</dbReference>